<reference evidence="1" key="1">
    <citation type="journal article" date="2021" name="Proc. Natl. Acad. Sci. U.S.A.">
        <title>A Catalog of Tens of Thousands of Viruses from Human Metagenomes Reveals Hidden Associations with Chronic Diseases.</title>
        <authorList>
            <person name="Tisza M.J."/>
            <person name="Buck C.B."/>
        </authorList>
    </citation>
    <scope>NUCLEOTIDE SEQUENCE</scope>
    <source>
        <strain evidence="1">CtgN495</strain>
    </source>
</reference>
<protein>
    <submittedName>
        <fullName evidence="1">Uncharacterized protein</fullName>
    </submittedName>
</protein>
<dbReference type="EMBL" id="BK016063">
    <property type="protein sequence ID" value="DAF92242.1"/>
    <property type="molecule type" value="Genomic_DNA"/>
</dbReference>
<proteinExistence type="predicted"/>
<accession>A0A8S5UCW4</accession>
<sequence length="122" mass="14558">MRYENVFCLKASSYPELISNRRVFNLGEVNDILEVCFPYGIKSIYEITHISNPEYEVDISIYLKPTCSCWKQIMKEGLCLTPGQHDYRVKYYDSVIRTTRYMYFGYIIQDNNPDKPYVYMSR</sequence>
<organism evidence="1">
    <name type="scientific">Siphoviridae sp. ctgN495</name>
    <dbReference type="NCBI Taxonomy" id="2825608"/>
    <lineage>
        <taxon>Viruses</taxon>
        <taxon>Duplodnaviria</taxon>
        <taxon>Heunggongvirae</taxon>
        <taxon>Uroviricota</taxon>
        <taxon>Caudoviricetes</taxon>
    </lineage>
</organism>
<evidence type="ECO:0000313" key="1">
    <source>
        <dbReference type="EMBL" id="DAF92242.1"/>
    </source>
</evidence>
<name>A0A8S5UCW4_9CAUD</name>